<evidence type="ECO:0000259" key="17">
    <source>
        <dbReference type="Pfam" id="PF00520"/>
    </source>
</evidence>
<dbReference type="GO" id="GO:0019228">
    <property type="term" value="P:neuronal action potential"/>
    <property type="evidence" value="ECO:0007669"/>
    <property type="project" value="TreeGrafter"/>
</dbReference>
<dbReference type="FunFam" id="1.10.287.70:FF:000046">
    <property type="entry name" value="Sodium channel protein"/>
    <property type="match status" value="1"/>
</dbReference>
<evidence type="ECO:0000256" key="8">
    <source>
        <dbReference type="ARBA" id="ARBA00022989"/>
    </source>
</evidence>
<feature type="domain" description="Ion transport" evidence="17">
    <location>
        <begin position="109"/>
        <end position="394"/>
    </location>
</feature>
<evidence type="ECO:0000256" key="11">
    <source>
        <dbReference type="ARBA" id="ARBA00023136"/>
    </source>
</evidence>
<keyword evidence="3 16" id="KW-0894">Sodium channel</keyword>
<dbReference type="FunFam" id="1.20.120.350:FF:000019">
    <property type="entry name" value="Sodium channel protein"/>
    <property type="match status" value="1"/>
</dbReference>
<feature type="transmembrane region" description="Helical" evidence="16">
    <location>
        <begin position="1164"/>
        <end position="1184"/>
    </location>
</feature>
<feature type="transmembrane region" description="Helical" evidence="16">
    <location>
        <begin position="841"/>
        <end position="859"/>
    </location>
</feature>
<evidence type="ECO:0000256" key="3">
    <source>
        <dbReference type="ARBA" id="ARBA00022461"/>
    </source>
</evidence>
<sequence>MNSNSIIFREFTYESLQRIEHYRRQTREPLSPNKELAEGQILPKPLQNLFPDELIGKPIEDIDCYYRVEYVFVVINQRKTIYRFSSRPACFLLSPLNCFRRLAIRILTHSLFSTLIMLTILTNCICMTLDNVPDTLETIFTMIYTIEVLIKCLARGFIFEKFTFLRDPWNWLDFIVIIFAYITFFINMGKFTVLRVVRVLRVLKTVAVVPGLKTIVNALFQSFISLRDVTVLSVFILSIFALVGMQLYMGVLRQKCVPQYDSFLNTSQFNMSYRSYLKKIDDEAYWYQDNENYLLCGNASGSTRCPIGYVCWKDRGINPNFGYTSFDNYGWALLACFRLMTQDYWENLYQLVLSAAGRYHFLYFVVVIFFGSFYLVNLILAIVSMSYLHQQTKTEAENKEIQNKKKKQLNKEQSISMLRCQDTTDIPYIDSSINTLNQDNTTTNRLTSGQSSNQTKLTLTSDTDTARVYLRYLRVYCCEWACQWEIFHKFQALVAVFILDAFVELFITICIVLNTLFMALDQPGQSEKMTRVLTIGNYIFTSIFTVESILKIIALTPGKFYRNGWNVFDFLIVTVSLIELGLANVKGLSVLRSFRLLRVFKLAKSWHTLNRLISIIGRSIGALGNLTLILVITIFIFAVMGMQLFGQKYKDKFGKNIPRWNFCDFFHAFMIVFRVLCGEWIESMWVCLECAGWPCIPFFLLVFVIGNLVILNLFLALLLASFNSNVFVEKEEDENENKIAEAINRIQRFVRFLIEILRRNETKSIKYKVKASKAIIVETIEMQAMDSAVSLPENILDTPPDCCPTLISKYFACCAECIPQFLQTQWKSLRSSIHRLVQHRFFEWFIIASIVASSITLALEDVYTRQRAIFSKVLAMFDIIFTIIFTIELLLKWFAYGIRTYFKNGWNGLDFVIVIVSVFGTLLDAFKVADIPVLKSMRTLRALRPLKALSRFEGIRVVVSALFGAIPAIFNVLLVCLVFWLIFSIMGVQLFGGKFYKCVYTNTHDQVKISENVTNKIDCLKKNFTWENSRINFDNVPNGYLALFQVATFKGWMEIMADASDAKEIGIQPSYETNVYMLIYFVIFIIFGSFFTLNLFIGVVIDNFNQQKRLLGVGGTLLMFMTEDQKKYYNAMKKIGKKKPKKALPRPKFIIAGFLFDLTRNQKFDIFIMLCILLNMLCMCLEHYNQSSTYDFLLGLINHIFVGIFTIECLMKLIALNIKYFTIPWNIFDFVIVIASILGQALGEIIAKFVVNPTLLRVIRIVRIGRILRLIEGTKGIRTLLFALAVSLPALFNIGLLLFLVMFIYSIFGMSFFAYVRKSAGITDLFNFETFPNSMIVLFQMCTTAGWSGVYQALTNDQPPDCDPTLNLPSHKGDCGDTIVATAFLVSYVIITSLVVVNMYIAVILENFFQVQEEVQQGLTDDDYDMYYEKWQQIDPDGTQFIQYDQLSDFVDGLEPPLRIPIPNKLSIAAMNLPICEGDRMHYLDILDGLTKYFLGTFDIPVESLVTATSMKTIKDRPKDCHPIATTVQRQRELHLSRIGVKVYTCTFNGEGVGEGENGELTLELYIHSHQDIPFLCDVHDNTQFPPIESDGICLSSGSRHKLDYTKKYNKLLSTPHTDCTIKVFHSTEILFASYQGADYAYSQTICIHLCTQPYM</sequence>
<evidence type="ECO:0000256" key="12">
    <source>
        <dbReference type="ARBA" id="ARBA00023157"/>
    </source>
</evidence>
<evidence type="ECO:0000256" key="14">
    <source>
        <dbReference type="ARBA" id="ARBA00023201"/>
    </source>
</evidence>
<feature type="domain" description="Ion transport" evidence="17">
    <location>
        <begin position="502"/>
        <end position="724"/>
    </location>
</feature>
<reference evidence="18" key="1">
    <citation type="submission" date="2021-02" db="EMBL/GenBank/DDBJ databases">
        <authorList>
            <person name="Nowell W R."/>
        </authorList>
    </citation>
    <scope>NUCLEOTIDE SEQUENCE</scope>
</reference>
<keyword evidence="6" id="KW-0677">Repeat</keyword>
<feature type="transmembrane region" description="Helical" evidence="16">
    <location>
        <begin position="361"/>
        <end position="383"/>
    </location>
</feature>
<feature type="transmembrane region" description="Helical" evidence="16">
    <location>
        <begin position="955"/>
        <end position="983"/>
    </location>
</feature>
<keyword evidence="14 16" id="KW-0739">Sodium transport</keyword>
<feature type="domain" description="Ion transport" evidence="17">
    <location>
        <begin position="839"/>
        <end position="1109"/>
    </location>
</feature>
<evidence type="ECO:0000256" key="13">
    <source>
        <dbReference type="ARBA" id="ARBA00023180"/>
    </source>
</evidence>
<keyword evidence="4" id="KW-1003">Cell membrane</keyword>
<protein>
    <recommendedName>
        <fullName evidence="16">Sodium channel protein</fullName>
    </recommendedName>
</protein>
<gene>
    <name evidence="18" type="ORF">EDS130_LOCUS13740</name>
</gene>
<keyword evidence="12" id="KW-1015">Disulfide bond</keyword>
<feature type="transmembrane region" description="Helical" evidence="16">
    <location>
        <begin position="138"/>
        <end position="159"/>
    </location>
</feature>
<dbReference type="InterPro" id="IPR027359">
    <property type="entry name" value="Volt_channel_dom_sf"/>
</dbReference>
<feature type="transmembrane region" description="Helical" evidence="16">
    <location>
        <begin position="1190"/>
        <end position="1211"/>
    </location>
</feature>
<proteinExistence type="inferred from homology"/>
<dbReference type="GO" id="GO:0005248">
    <property type="term" value="F:voltage-gated sodium channel activity"/>
    <property type="evidence" value="ECO:0007669"/>
    <property type="project" value="InterPro"/>
</dbReference>
<comment type="caution">
    <text evidence="18">The sequence shown here is derived from an EMBL/GenBank/DDBJ whole genome shotgun (WGS) entry which is preliminary data.</text>
</comment>
<dbReference type="PANTHER" id="PTHR10037">
    <property type="entry name" value="VOLTAGE-GATED CATION CHANNEL CALCIUM AND SODIUM"/>
    <property type="match status" value="1"/>
</dbReference>
<feature type="transmembrane region" description="Helical" evidence="16">
    <location>
        <begin position="567"/>
        <end position="591"/>
    </location>
</feature>
<dbReference type="PANTHER" id="PTHR10037:SF288">
    <property type="entry name" value="SODIUM CHANNEL PROTEIN PARA"/>
    <property type="match status" value="1"/>
</dbReference>
<feature type="transmembrane region" description="Helical" evidence="16">
    <location>
        <begin position="532"/>
        <end position="555"/>
    </location>
</feature>
<feature type="transmembrane region" description="Helical" evidence="16">
    <location>
        <begin position="871"/>
        <end position="891"/>
    </location>
</feature>
<dbReference type="InterPro" id="IPR043203">
    <property type="entry name" value="VGCC_Ca_Na"/>
</dbReference>
<comment type="function">
    <text evidence="16">Mediates the voltage-dependent sodium ion permeability of excitable membranes. Assuming opened or closed conformations in response to the voltage difference across the membrane, the protein forms a sodium-selective channel through which Na(+) ions may pass in accordance with their electrochemical gradient.</text>
</comment>
<evidence type="ECO:0000256" key="10">
    <source>
        <dbReference type="ARBA" id="ARBA00023065"/>
    </source>
</evidence>
<accession>A0A814F0B7</accession>
<dbReference type="PRINTS" id="PR00170">
    <property type="entry name" value="NACHANNEL"/>
</dbReference>
<keyword evidence="15 16" id="KW-0407">Ion channel</keyword>
<evidence type="ECO:0000313" key="18">
    <source>
        <dbReference type="EMBL" id="CAF0978420.1"/>
    </source>
</evidence>
<feature type="transmembrane region" description="Helical" evidence="16">
    <location>
        <begin position="230"/>
        <end position="249"/>
    </location>
</feature>
<comment type="similarity">
    <text evidence="16">Belongs to the sodium channel (TC 1.A.1.10) family.</text>
</comment>
<keyword evidence="5 16" id="KW-0812">Transmembrane</keyword>
<dbReference type="EMBL" id="CAJNOJ010000055">
    <property type="protein sequence ID" value="CAF0978420.1"/>
    <property type="molecule type" value="Genomic_DNA"/>
</dbReference>
<comment type="caution">
    <text evidence="16">Lacks conserved residue(s) required for the propagation of feature annotation.</text>
</comment>
<evidence type="ECO:0000256" key="5">
    <source>
        <dbReference type="ARBA" id="ARBA00022692"/>
    </source>
</evidence>
<keyword evidence="7 16" id="KW-0851">Voltage-gated channel</keyword>
<dbReference type="Gene3D" id="1.10.287.70">
    <property type="match status" value="4"/>
</dbReference>
<dbReference type="Pfam" id="PF00520">
    <property type="entry name" value="Ion_trans"/>
    <property type="match status" value="4"/>
</dbReference>
<dbReference type="SUPFAM" id="SSF81324">
    <property type="entry name" value="Voltage-gated potassium channels"/>
    <property type="match status" value="4"/>
</dbReference>
<dbReference type="OrthoDB" id="2984333at2759"/>
<feature type="transmembrane region" description="Helical" evidence="16">
    <location>
        <begin position="1223"/>
        <end position="1243"/>
    </location>
</feature>
<keyword evidence="10 16" id="KW-0406">Ion transport</keyword>
<keyword evidence="13" id="KW-0325">Glycoprotein</keyword>
<dbReference type="FunFam" id="1.10.287.70:FF:000001">
    <property type="entry name" value="Sodium channel protein"/>
    <property type="match status" value="1"/>
</dbReference>
<evidence type="ECO:0000256" key="4">
    <source>
        <dbReference type="ARBA" id="ARBA00022475"/>
    </source>
</evidence>
<organism evidence="18 19">
    <name type="scientific">Adineta ricciae</name>
    <name type="common">Rotifer</name>
    <dbReference type="NCBI Taxonomy" id="249248"/>
    <lineage>
        <taxon>Eukaryota</taxon>
        <taxon>Metazoa</taxon>
        <taxon>Spiralia</taxon>
        <taxon>Gnathifera</taxon>
        <taxon>Rotifera</taxon>
        <taxon>Eurotatoria</taxon>
        <taxon>Bdelloidea</taxon>
        <taxon>Adinetida</taxon>
        <taxon>Adinetidae</taxon>
        <taxon>Adineta</taxon>
    </lineage>
</organism>
<evidence type="ECO:0000256" key="6">
    <source>
        <dbReference type="ARBA" id="ARBA00022737"/>
    </source>
</evidence>
<keyword evidence="8 16" id="KW-1133">Transmembrane helix</keyword>
<keyword evidence="9 16" id="KW-0915">Sodium</keyword>
<dbReference type="FunFam" id="1.20.120.350:FF:000075">
    <property type="entry name" value="Sodium channel protein"/>
    <property type="match status" value="1"/>
</dbReference>
<feature type="transmembrane region" description="Helical" evidence="16">
    <location>
        <begin position="1078"/>
        <end position="1101"/>
    </location>
</feature>
<evidence type="ECO:0000313" key="19">
    <source>
        <dbReference type="Proteomes" id="UP000663852"/>
    </source>
</evidence>
<dbReference type="Gene3D" id="1.20.120.350">
    <property type="entry name" value="Voltage-gated potassium channels. Chain C"/>
    <property type="match status" value="4"/>
</dbReference>
<feature type="transmembrane region" description="Helical" evidence="16">
    <location>
        <begin position="171"/>
        <end position="193"/>
    </location>
</feature>
<dbReference type="Gene3D" id="1.10.238.10">
    <property type="entry name" value="EF-hand"/>
    <property type="match status" value="1"/>
</dbReference>
<name>A0A814F0B7_ADIRI</name>
<evidence type="ECO:0000256" key="15">
    <source>
        <dbReference type="ARBA" id="ARBA00023303"/>
    </source>
</evidence>
<feature type="transmembrane region" description="Helical" evidence="16">
    <location>
        <begin position="102"/>
        <end position="126"/>
    </location>
</feature>
<feature type="transmembrane region" description="Helical" evidence="16">
    <location>
        <begin position="698"/>
        <end position="722"/>
    </location>
</feature>
<dbReference type="GO" id="GO:0001518">
    <property type="term" value="C:voltage-gated sodium channel complex"/>
    <property type="evidence" value="ECO:0007669"/>
    <property type="project" value="UniProtKB-UniRule"/>
</dbReference>
<dbReference type="FunFam" id="1.20.120.350:FF:000004">
    <property type="entry name" value="Sodium channel protein"/>
    <property type="match status" value="1"/>
</dbReference>
<feature type="transmembrane region" description="Helical" evidence="16">
    <location>
        <begin position="1280"/>
        <end position="1308"/>
    </location>
</feature>
<dbReference type="GO" id="GO:0086010">
    <property type="term" value="P:membrane depolarization during action potential"/>
    <property type="evidence" value="ECO:0007669"/>
    <property type="project" value="TreeGrafter"/>
</dbReference>
<dbReference type="CDD" id="cd13433">
    <property type="entry name" value="Na_channel_gate"/>
    <property type="match status" value="1"/>
</dbReference>
<dbReference type="FunFam" id="1.20.120.350:FF:000009">
    <property type="entry name" value="Voltage-dependent T-type calcium channel subunit alpha"/>
    <property type="match status" value="1"/>
</dbReference>
<feature type="transmembrane region" description="Helical" evidence="16">
    <location>
        <begin position="612"/>
        <end position="645"/>
    </location>
</feature>
<feature type="transmembrane region" description="Helical" evidence="16">
    <location>
        <begin position="493"/>
        <end position="520"/>
    </location>
</feature>
<evidence type="ECO:0000256" key="16">
    <source>
        <dbReference type="RuleBase" id="RU361132"/>
    </source>
</evidence>
<evidence type="ECO:0000256" key="9">
    <source>
        <dbReference type="ARBA" id="ARBA00023053"/>
    </source>
</evidence>
<evidence type="ECO:0000256" key="1">
    <source>
        <dbReference type="ARBA" id="ARBA00004651"/>
    </source>
</evidence>
<evidence type="ECO:0000256" key="7">
    <source>
        <dbReference type="ARBA" id="ARBA00022882"/>
    </source>
</evidence>
<feature type="transmembrane region" description="Helical" evidence="16">
    <location>
        <begin position="1379"/>
        <end position="1403"/>
    </location>
</feature>
<dbReference type="Proteomes" id="UP000663852">
    <property type="component" value="Unassembled WGS sequence"/>
</dbReference>
<keyword evidence="11 16" id="KW-0472">Membrane</keyword>
<dbReference type="InterPro" id="IPR005821">
    <property type="entry name" value="Ion_trans_dom"/>
</dbReference>
<comment type="subcellular location">
    <subcellularLocation>
        <location evidence="1 16">Cell membrane</location>
        <topology evidence="1 16">Multi-pass membrane protein</topology>
    </subcellularLocation>
</comment>
<dbReference type="InterPro" id="IPR001696">
    <property type="entry name" value="Na_channel_asu"/>
</dbReference>
<feature type="domain" description="Ion transport" evidence="17">
    <location>
        <begin position="1163"/>
        <end position="1414"/>
    </location>
</feature>
<dbReference type="InterPro" id="IPR044564">
    <property type="entry name" value="Na_chnl_inactivation_gate"/>
</dbReference>
<keyword evidence="2 16" id="KW-0813">Transport</keyword>
<evidence type="ECO:0000256" key="2">
    <source>
        <dbReference type="ARBA" id="ARBA00022448"/>
    </source>
</evidence>